<dbReference type="PATRIC" id="fig|1273541.4.peg.756"/>
<proteinExistence type="predicted"/>
<gene>
    <name evidence="1" type="ORF">Pyrde_0701</name>
</gene>
<reference evidence="1 2" key="1">
    <citation type="submission" date="2015-10" db="EMBL/GenBank/DDBJ databases">
        <title>Complete genome sequence of hyperthermophilic archaeon Pyrodictium delaneyi Su06.</title>
        <authorList>
            <person name="Jung J.-H."/>
            <person name="Lin J."/>
            <person name="Holden J.F."/>
            <person name="Park C.-S."/>
        </authorList>
    </citation>
    <scope>NUCLEOTIDE SEQUENCE [LARGE SCALE GENOMIC DNA]</scope>
    <source>
        <strain evidence="1 2">Su06</strain>
    </source>
</reference>
<accession>A0A0P0N1K0</accession>
<name>A0A0P0N1K0_9CREN</name>
<dbReference type="AlphaFoldDB" id="A0A0P0N1K0"/>
<dbReference type="KEGG" id="pdl:Pyrde_0701"/>
<sequence>MHPIEPSGATDMVYDEITTILAIGRPDDVLRHGLRDVNIVVTEKYTVEQRELDLVRSLGGKTSSRIVHVMLDMTKPIEDNIAKLTACYLRVLDEPNTHIHAVKIILPLSHEWLTIVLFYTAAAIDYIGGIYPPSIEVLVYNIESKGKKKEVYTILPPPRLLDPLNTLAVDSRLVRLIIEKPRTLRELADAVNEPSDHVVYKVKRLLDLGLAEIECRPQGPVYTATILAKILYPSKDLCPWPEANRE</sequence>
<protein>
    <submittedName>
        <fullName evidence="1">Uncharacterized protein</fullName>
    </submittedName>
</protein>
<dbReference type="Proteomes" id="UP000058613">
    <property type="component" value="Chromosome"/>
</dbReference>
<evidence type="ECO:0000313" key="2">
    <source>
        <dbReference type="Proteomes" id="UP000058613"/>
    </source>
</evidence>
<evidence type="ECO:0000313" key="1">
    <source>
        <dbReference type="EMBL" id="ALL00751.1"/>
    </source>
</evidence>
<dbReference type="STRING" id="1273541.Pyrde_0701"/>
<dbReference type="SUPFAM" id="SSF46785">
    <property type="entry name" value="Winged helix' DNA-binding domain"/>
    <property type="match status" value="1"/>
</dbReference>
<dbReference type="EMBL" id="CP013011">
    <property type="protein sequence ID" value="ALL00751.1"/>
    <property type="molecule type" value="Genomic_DNA"/>
</dbReference>
<organism evidence="1 2">
    <name type="scientific">Pyrodictium delaneyi</name>
    <dbReference type="NCBI Taxonomy" id="1273541"/>
    <lineage>
        <taxon>Archaea</taxon>
        <taxon>Thermoproteota</taxon>
        <taxon>Thermoprotei</taxon>
        <taxon>Desulfurococcales</taxon>
        <taxon>Pyrodictiaceae</taxon>
        <taxon>Pyrodictium</taxon>
    </lineage>
</organism>
<dbReference type="InterPro" id="IPR036390">
    <property type="entry name" value="WH_DNA-bd_sf"/>
</dbReference>